<dbReference type="GO" id="GO:0016887">
    <property type="term" value="F:ATP hydrolysis activity"/>
    <property type="evidence" value="ECO:0007669"/>
    <property type="project" value="InterPro"/>
</dbReference>
<evidence type="ECO:0000313" key="5">
    <source>
        <dbReference type="Proteomes" id="UP000799764"/>
    </source>
</evidence>
<proteinExistence type="inferred from homology"/>
<dbReference type="InterPro" id="IPR038973">
    <property type="entry name" value="MutL/Mlh/Pms-like"/>
</dbReference>
<reference evidence="4" key="1">
    <citation type="journal article" date="2020" name="Stud. Mycol.">
        <title>101 Dothideomycetes genomes: a test case for predicting lifestyles and emergence of pathogens.</title>
        <authorList>
            <person name="Haridas S."/>
            <person name="Albert R."/>
            <person name="Binder M."/>
            <person name="Bloem J."/>
            <person name="Labutti K."/>
            <person name="Salamov A."/>
            <person name="Andreopoulos B."/>
            <person name="Baker S."/>
            <person name="Barry K."/>
            <person name="Bills G."/>
            <person name="Bluhm B."/>
            <person name="Cannon C."/>
            <person name="Castanera R."/>
            <person name="Culley D."/>
            <person name="Daum C."/>
            <person name="Ezra D."/>
            <person name="Gonzalez J."/>
            <person name="Henrissat B."/>
            <person name="Kuo A."/>
            <person name="Liang C."/>
            <person name="Lipzen A."/>
            <person name="Lutzoni F."/>
            <person name="Magnuson J."/>
            <person name="Mondo S."/>
            <person name="Nolan M."/>
            <person name="Ohm R."/>
            <person name="Pangilinan J."/>
            <person name="Park H.-J."/>
            <person name="Ramirez L."/>
            <person name="Alfaro M."/>
            <person name="Sun H."/>
            <person name="Tritt A."/>
            <person name="Yoshinaga Y."/>
            <person name="Zwiers L.-H."/>
            <person name="Turgeon B."/>
            <person name="Goodwin S."/>
            <person name="Spatafora J."/>
            <person name="Crous P."/>
            <person name="Grigoriev I."/>
        </authorList>
    </citation>
    <scope>NUCLEOTIDE SEQUENCE</scope>
    <source>
        <strain evidence="4">CBS 690.94</strain>
    </source>
</reference>
<dbReference type="Pfam" id="PF13589">
    <property type="entry name" value="HATPase_c_3"/>
    <property type="match status" value="1"/>
</dbReference>
<dbReference type="SUPFAM" id="SSF55874">
    <property type="entry name" value="ATPase domain of HSP90 chaperone/DNA topoisomerase II/histidine kinase"/>
    <property type="match status" value="1"/>
</dbReference>
<dbReference type="InterPro" id="IPR036890">
    <property type="entry name" value="HATPase_C_sf"/>
</dbReference>
<dbReference type="GO" id="GO:0140664">
    <property type="term" value="F:ATP-dependent DNA damage sensor activity"/>
    <property type="evidence" value="ECO:0007669"/>
    <property type="project" value="InterPro"/>
</dbReference>
<dbReference type="PANTHER" id="PTHR10073">
    <property type="entry name" value="DNA MISMATCH REPAIR PROTEIN MLH, PMS, MUTL"/>
    <property type="match status" value="1"/>
</dbReference>
<feature type="domain" description="MutL C-terminal dimerisation" evidence="3">
    <location>
        <begin position="718"/>
        <end position="928"/>
    </location>
</feature>
<dbReference type="SUPFAM" id="SSF118116">
    <property type="entry name" value="DNA mismatch repair protein MutL"/>
    <property type="match status" value="2"/>
</dbReference>
<dbReference type="InterPro" id="IPR037198">
    <property type="entry name" value="MutL_C_sf"/>
</dbReference>
<dbReference type="GO" id="GO:0005524">
    <property type="term" value="F:ATP binding"/>
    <property type="evidence" value="ECO:0007669"/>
    <property type="project" value="InterPro"/>
</dbReference>
<evidence type="ECO:0000259" key="3">
    <source>
        <dbReference type="SMART" id="SM00853"/>
    </source>
</evidence>
<feature type="compositionally biased region" description="Low complexity" evidence="2">
    <location>
        <begin position="231"/>
        <end position="243"/>
    </location>
</feature>
<evidence type="ECO:0000256" key="1">
    <source>
        <dbReference type="ARBA" id="ARBA00006082"/>
    </source>
</evidence>
<dbReference type="InterPro" id="IPR014790">
    <property type="entry name" value="MutL_C"/>
</dbReference>
<gene>
    <name evidence="4" type="ORF">P171DRAFT_418693</name>
</gene>
<dbReference type="OrthoDB" id="429932at2759"/>
<dbReference type="GO" id="GO:0006298">
    <property type="term" value="P:mismatch repair"/>
    <property type="evidence" value="ECO:0007669"/>
    <property type="project" value="InterPro"/>
</dbReference>
<feature type="region of interest" description="Disordered" evidence="2">
    <location>
        <begin position="426"/>
        <end position="496"/>
    </location>
</feature>
<dbReference type="Gene3D" id="3.30.1540.20">
    <property type="entry name" value="MutL, C-terminal domain, dimerisation subdomain"/>
    <property type="match status" value="1"/>
</dbReference>
<accession>A0A9P4U9C7</accession>
<dbReference type="EMBL" id="MU001505">
    <property type="protein sequence ID" value="KAF2441861.1"/>
    <property type="molecule type" value="Genomic_DNA"/>
</dbReference>
<dbReference type="Proteomes" id="UP000799764">
    <property type="component" value="Unassembled WGS sequence"/>
</dbReference>
<feature type="region of interest" description="Disordered" evidence="2">
    <location>
        <begin position="231"/>
        <end position="251"/>
    </location>
</feature>
<keyword evidence="5" id="KW-1185">Reference proteome</keyword>
<evidence type="ECO:0000256" key="2">
    <source>
        <dbReference type="SAM" id="MobiDB-lite"/>
    </source>
</evidence>
<evidence type="ECO:0000313" key="4">
    <source>
        <dbReference type="EMBL" id="KAF2441861.1"/>
    </source>
</evidence>
<comment type="similarity">
    <text evidence="1">Belongs to the DNA mismatch repair MutL/HexB family.</text>
</comment>
<dbReference type="InterPro" id="IPR042120">
    <property type="entry name" value="MutL_C_dimsub"/>
</dbReference>
<comment type="caution">
    <text evidence="4">The sequence shown here is derived from an EMBL/GenBank/DDBJ whole genome shotgun (WGS) entry which is preliminary data.</text>
</comment>
<protein>
    <recommendedName>
        <fullName evidence="3">MutL C-terminal dimerisation domain-containing protein</fullName>
    </recommendedName>
</protein>
<organism evidence="4 5">
    <name type="scientific">Karstenula rhodostoma CBS 690.94</name>
    <dbReference type="NCBI Taxonomy" id="1392251"/>
    <lineage>
        <taxon>Eukaryota</taxon>
        <taxon>Fungi</taxon>
        <taxon>Dikarya</taxon>
        <taxon>Ascomycota</taxon>
        <taxon>Pezizomycotina</taxon>
        <taxon>Dothideomycetes</taxon>
        <taxon>Pleosporomycetidae</taxon>
        <taxon>Pleosporales</taxon>
        <taxon>Massarineae</taxon>
        <taxon>Didymosphaeriaceae</taxon>
        <taxon>Karstenula</taxon>
    </lineage>
</organism>
<name>A0A9P4U9C7_9PLEO</name>
<dbReference type="Gene3D" id="3.30.565.10">
    <property type="entry name" value="Histidine kinase-like ATPase, C-terminal domain"/>
    <property type="match status" value="1"/>
</dbReference>
<dbReference type="GO" id="GO:0032300">
    <property type="term" value="C:mismatch repair complex"/>
    <property type="evidence" value="ECO:0007669"/>
    <property type="project" value="InterPro"/>
</dbReference>
<dbReference type="PANTHER" id="PTHR10073:SF47">
    <property type="entry name" value="DNA MISMATCH REPAIR PROTEIN MLH3"/>
    <property type="match status" value="1"/>
</dbReference>
<dbReference type="AlphaFoldDB" id="A0A9P4U9C7"/>
<sequence>MSSIQRHALDDAFNRAPGMTARRSAIQPLPEDVVSQIKSSTAIVSLTGVLLELLKNALDARASKVETTVDFAHGGCSIEDNGLGIAPYDFREEGGLGKMYCTSKYPSEDECLGRNGIFLASLGAMCLMTVTSRHHEYRSHNLLTLHHAKVIDRQLPASSQHEIHAKHGTRVTVRNLFGNLPVRVKQRYVSAEHKTEHDRLWEILKREVTSLILSWREPVSVRVRDLDGKTSISLSNSSQSNGNTMRRSSGLQSPLSVLTQAGYILHDEWPSWVPVSASTSTIRIKGAVSLDPAPSKRVQFMSFGVTPLSADTEHNELYDEINRLFALSTFGTVEHDAAIDQDEKIRRQGDNRFKSDGYTSRQLKARKGVDRYPMFYLRLSLTQDDKLNRAETLFSEDSANLSTVMDVLKAMITQWLAVHHFRPRQTLPKQVHRPTSATSSNNTGSNDTASSDRQDRRLRPLSQPRVASAPPTPKPAEINSRKRERSQGPLPRQDSDRSHYLAFSAWSRIKSSNPTFLDNLGIRKHLRLSDHAVSSVRSPTTSYFAKFDAPPVPVGALDGGGGSNLPVSDICHEDDDEYDEAIPWTDPTSKQMYLLNARTGCVLPRPLARPQTDPLPKVCGSTLRDFNKPLQLCPKSTTSSDGPNAWLNGVLKTWENPVFLPSETRIQQATRPEDQHVHNCTHSSHLDTRRGHADVIINAMSTSNASKLSKSGLEKAEVMAQLDRKFILVKMKSSKDDAKGTRTDGEVLVLIDQHAADERLRVEALLAELCAPLPKGAQSYRSKLGHESRVSVSIMDKPIQFTLSAQEQQQFTTHAPRFAAWGILFDVVNSASLSTRQQPILSVIALPPIITERCKVDPQVLITFLRTALWKYADDDHLPRPVDEVDLPDISSSDPVAWVRRISSCPEGLIDLVNSRACRSAIMFNDELSMEECRGLVRRLCRCVFPFMCAHGRPSMVPLVDIGTALSSETAADHTAEGSFVTAWKRWQSK</sequence>
<dbReference type="SMART" id="SM00853">
    <property type="entry name" value="MutL_C"/>
    <property type="match status" value="1"/>
</dbReference>
<feature type="compositionally biased region" description="Low complexity" evidence="2">
    <location>
        <begin position="435"/>
        <end position="449"/>
    </location>
</feature>